<evidence type="ECO:0000313" key="3">
    <source>
        <dbReference type="EMBL" id="CAG2132433.1"/>
    </source>
</evidence>
<dbReference type="EMBL" id="CAJPVI010000002">
    <property type="protein sequence ID" value="CAG2132433.1"/>
    <property type="molecule type" value="Genomic_DNA"/>
</dbReference>
<feature type="transmembrane region" description="Helical" evidence="2">
    <location>
        <begin position="14"/>
        <end position="34"/>
    </location>
</feature>
<evidence type="ECO:0000256" key="2">
    <source>
        <dbReference type="SAM" id="Phobius"/>
    </source>
</evidence>
<keyword evidence="2" id="KW-0812">Transmembrane</keyword>
<dbReference type="Proteomes" id="UP000672657">
    <property type="component" value="Unassembled WGS sequence"/>
</dbReference>
<evidence type="ECO:0000256" key="1">
    <source>
        <dbReference type="SAM" id="Coils"/>
    </source>
</evidence>
<accession>A0ABN7PRE2</accession>
<keyword evidence="2" id="KW-1133">Transmembrane helix</keyword>
<feature type="coiled-coil region" evidence="1">
    <location>
        <begin position="62"/>
        <end position="89"/>
    </location>
</feature>
<dbReference type="RefSeq" id="WP_211951831.1">
    <property type="nucleotide sequence ID" value="NZ_CAJPVI010000002.1"/>
</dbReference>
<sequence>MLNWLQPLKPARDLLLLIGIYIVGVITGAIFISGRHSGEQTAAKTVDKVITQTVTVTDTAQVKTLQTQLAAAKKEAADFQSQLTEAARAHPAPVACRLPDSLRDDLNR</sequence>
<keyword evidence="2" id="KW-0472">Membrane</keyword>
<gene>
    <name evidence="3" type="ORF">LMG26411_00617</name>
</gene>
<keyword evidence="1" id="KW-0175">Coiled coil</keyword>
<proteinExistence type="predicted"/>
<comment type="caution">
    <text evidence="3">The sequence shown here is derived from an EMBL/GenBank/DDBJ whole genome shotgun (WGS) entry which is preliminary data.</text>
</comment>
<evidence type="ECO:0000313" key="4">
    <source>
        <dbReference type="Proteomes" id="UP000672657"/>
    </source>
</evidence>
<name>A0ABN7PRE2_9BURK</name>
<organism evidence="3 4">
    <name type="scientific">Cupriavidus numazuensis</name>
    <dbReference type="NCBI Taxonomy" id="221992"/>
    <lineage>
        <taxon>Bacteria</taxon>
        <taxon>Pseudomonadati</taxon>
        <taxon>Pseudomonadota</taxon>
        <taxon>Betaproteobacteria</taxon>
        <taxon>Burkholderiales</taxon>
        <taxon>Burkholderiaceae</taxon>
        <taxon>Cupriavidus</taxon>
    </lineage>
</organism>
<reference evidence="3 4" key="1">
    <citation type="submission" date="2021-03" db="EMBL/GenBank/DDBJ databases">
        <authorList>
            <person name="Peeters C."/>
        </authorList>
    </citation>
    <scope>NUCLEOTIDE SEQUENCE [LARGE SCALE GENOMIC DNA]</scope>
    <source>
        <strain evidence="3 4">LMG 26411</strain>
    </source>
</reference>
<keyword evidence="4" id="KW-1185">Reference proteome</keyword>
<protein>
    <submittedName>
        <fullName evidence="3">Uncharacterized protein</fullName>
    </submittedName>
</protein>